<protein>
    <submittedName>
        <fullName evidence="9">ATPase with role in protein import into the ER</fullName>
    </submittedName>
</protein>
<dbReference type="Gene3D" id="3.90.640.10">
    <property type="entry name" value="Actin, Chain A, domain 4"/>
    <property type="match status" value="1"/>
</dbReference>
<comment type="similarity">
    <text evidence="2 7">Belongs to the heat shock protein 70 family.</text>
</comment>
<dbReference type="PANTHER" id="PTHR19375">
    <property type="entry name" value="HEAT SHOCK PROTEIN 70KDA"/>
    <property type="match status" value="1"/>
</dbReference>
<dbReference type="Gene3D" id="3.30.420.40">
    <property type="match status" value="2"/>
</dbReference>
<keyword evidence="6 7" id="KW-0067">ATP-binding</keyword>
<accession>A0A9P6JXQ4</accession>
<comment type="subcellular location">
    <subcellularLocation>
        <location evidence="1">Endoplasmic reticulum lumen</location>
    </subcellularLocation>
</comment>
<dbReference type="Gene3D" id="2.60.34.10">
    <property type="entry name" value="Substrate Binding Domain Of DNAk, Chain A, domain 1"/>
    <property type="match status" value="1"/>
</dbReference>
<dbReference type="InterPro" id="IPR043129">
    <property type="entry name" value="ATPase_NBD"/>
</dbReference>
<name>A0A9P6JXQ4_9FUNG</name>
<dbReference type="SUPFAM" id="SSF53067">
    <property type="entry name" value="Actin-like ATPase domain"/>
    <property type="match status" value="1"/>
</dbReference>
<evidence type="ECO:0000256" key="5">
    <source>
        <dbReference type="ARBA" id="ARBA00022824"/>
    </source>
</evidence>
<evidence type="ECO:0000256" key="8">
    <source>
        <dbReference type="SAM" id="SignalP"/>
    </source>
</evidence>
<keyword evidence="5" id="KW-0256">Endoplasmic reticulum</keyword>
<evidence type="ECO:0000256" key="4">
    <source>
        <dbReference type="ARBA" id="ARBA00022741"/>
    </source>
</evidence>
<dbReference type="PRINTS" id="PR00301">
    <property type="entry name" value="HEATSHOCK70"/>
</dbReference>
<dbReference type="GO" id="GO:0005788">
    <property type="term" value="C:endoplasmic reticulum lumen"/>
    <property type="evidence" value="ECO:0007669"/>
    <property type="project" value="UniProtKB-SubCell"/>
</dbReference>
<evidence type="ECO:0000313" key="9">
    <source>
        <dbReference type="EMBL" id="KAF9536815.1"/>
    </source>
</evidence>
<proteinExistence type="inferred from homology"/>
<dbReference type="GO" id="GO:0140662">
    <property type="term" value="F:ATP-dependent protein folding chaperone"/>
    <property type="evidence" value="ECO:0007669"/>
    <property type="project" value="InterPro"/>
</dbReference>
<evidence type="ECO:0000256" key="3">
    <source>
        <dbReference type="ARBA" id="ARBA00022729"/>
    </source>
</evidence>
<dbReference type="AlphaFoldDB" id="A0A9P6JXQ4"/>
<evidence type="ECO:0000256" key="1">
    <source>
        <dbReference type="ARBA" id="ARBA00004319"/>
    </source>
</evidence>
<organism evidence="9 10">
    <name type="scientific">Mortierella hygrophila</name>
    <dbReference type="NCBI Taxonomy" id="979708"/>
    <lineage>
        <taxon>Eukaryota</taxon>
        <taxon>Fungi</taxon>
        <taxon>Fungi incertae sedis</taxon>
        <taxon>Mucoromycota</taxon>
        <taxon>Mortierellomycotina</taxon>
        <taxon>Mortierellomycetes</taxon>
        <taxon>Mortierellales</taxon>
        <taxon>Mortierellaceae</taxon>
        <taxon>Mortierella</taxon>
    </lineage>
</organism>
<keyword evidence="4 7" id="KW-0547">Nucleotide-binding</keyword>
<evidence type="ECO:0000313" key="10">
    <source>
        <dbReference type="Proteomes" id="UP000723463"/>
    </source>
</evidence>
<dbReference type="InterPro" id="IPR029047">
    <property type="entry name" value="HSP70_peptide-bd_sf"/>
</dbReference>
<dbReference type="Pfam" id="PF00012">
    <property type="entry name" value="HSP70"/>
    <property type="match status" value="1"/>
</dbReference>
<keyword evidence="10" id="KW-1185">Reference proteome</keyword>
<dbReference type="Proteomes" id="UP000723463">
    <property type="component" value="Unassembled WGS sequence"/>
</dbReference>
<comment type="caution">
    <text evidence="9">The sequence shown here is derived from an EMBL/GenBank/DDBJ whole genome shotgun (WGS) entry which is preliminary data.</text>
</comment>
<gene>
    <name evidence="9" type="primary">KAR2_3</name>
    <name evidence="9" type="ORF">EC957_009663</name>
</gene>
<reference evidence="9" key="1">
    <citation type="journal article" date="2020" name="Fungal Divers.">
        <title>Resolving the Mortierellaceae phylogeny through synthesis of multi-gene phylogenetics and phylogenomics.</title>
        <authorList>
            <person name="Vandepol N."/>
            <person name="Liber J."/>
            <person name="Desiro A."/>
            <person name="Na H."/>
            <person name="Kennedy M."/>
            <person name="Barry K."/>
            <person name="Grigoriev I.V."/>
            <person name="Miller A.N."/>
            <person name="O'Donnell K."/>
            <person name="Stajich J.E."/>
            <person name="Bonito G."/>
        </authorList>
    </citation>
    <scope>NUCLEOTIDE SEQUENCE</scope>
    <source>
        <strain evidence="9">NRRL 2591</strain>
    </source>
</reference>
<sequence length="598" mass="66702">MKRSNAKGLVIVLVALMVLTFIFPAIVSADSPSVVPTTLAIEVGSSTTRMSVIIGDNSQPKLISVGPGTHSAHGPLESNWTTEGYLSIKYGTDESFYVHPSNTLFNLDHPVALRAKHRYDNRPRVTGYQALTLIDITAKYLKELKTSAETAINQNFTFVSIVLPGGNNIHTTAEDITNDRWRGNYTLYDPVYAGGIDLAQGQRDAMWKATKAAGLELFRSYRKSSAAAFSFRNDMEHRQGALVYRLGSSTFLVSVLERDYHPFGVLSSVYDQHLGGNDFNQRVVDHLLLAHKTKTHQDLSNNNKFVLRLGHEVEKAKRALSFQNSVRIEIESLRLGDQGLSEELTRSQFEELNMDLFMKTITAVDQALRDSVKFAKEDIQHIIFSGGSANIPFLQSAIKDYFGHPKKYYGSKQPETTVVFGAAKSGQQAEHDMHRDRSDICCFGARYLSVGIETAGGVMVQHADYISAYEFDKVLTFSTAVDNQERVVIRVYEGERATASQNVFLGDIELSDIPPAPKGVPQIRVRMSAKYCDAHFELTVMDVATERTNTGTIPRWSLFAHDKEIDKKMSEGKAFENEDRLIWENAEAAGTMTLLPEY</sequence>
<evidence type="ECO:0000256" key="6">
    <source>
        <dbReference type="ARBA" id="ARBA00022840"/>
    </source>
</evidence>
<feature type="signal peptide" evidence="8">
    <location>
        <begin position="1"/>
        <end position="29"/>
    </location>
</feature>
<evidence type="ECO:0000256" key="2">
    <source>
        <dbReference type="ARBA" id="ARBA00007381"/>
    </source>
</evidence>
<feature type="chain" id="PRO_5040438826" evidence="8">
    <location>
        <begin position="30"/>
        <end position="598"/>
    </location>
</feature>
<dbReference type="InterPro" id="IPR013126">
    <property type="entry name" value="Hsp_70_fam"/>
</dbReference>
<dbReference type="EMBL" id="JAAAXW010000541">
    <property type="protein sequence ID" value="KAF9536815.1"/>
    <property type="molecule type" value="Genomic_DNA"/>
</dbReference>
<dbReference type="GO" id="GO:0005524">
    <property type="term" value="F:ATP binding"/>
    <property type="evidence" value="ECO:0007669"/>
    <property type="project" value="UniProtKB-KW"/>
</dbReference>
<keyword evidence="3 8" id="KW-0732">Signal</keyword>
<dbReference type="FunFam" id="3.90.640.10:FF:000153">
    <property type="entry name" value="Endoplasmic reticulum chaperone BiP"/>
    <property type="match status" value="1"/>
</dbReference>
<dbReference type="SUPFAM" id="SSF100920">
    <property type="entry name" value="Heat shock protein 70kD (HSP70), peptide-binding domain"/>
    <property type="match status" value="1"/>
</dbReference>
<evidence type="ECO:0000256" key="7">
    <source>
        <dbReference type="RuleBase" id="RU003322"/>
    </source>
</evidence>